<keyword evidence="1" id="KW-0732">Signal</keyword>
<feature type="chain" id="PRO_5040444412" evidence="1">
    <location>
        <begin position="23"/>
        <end position="175"/>
    </location>
</feature>
<proteinExistence type="predicted"/>
<dbReference type="EMBL" id="OU963862">
    <property type="protein sequence ID" value="CAH0381817.1"/>
    <property type="molecule type" value="Genomic_DNA"/>
</dbReference>
<gene>
    <name evidence="2" type="ORF">BEMITA_LOCUS1432</name>
</gene>
<protein>
    <submittedName>
        <fullName evidence="2">Uncharacterized protein</fullName>
    </submittedName>
</protein>
<dbReference type="Proteomes" id="UP001152759">
    <property type="component" value="Chromosome 1"/>
</dbReference>
<feature type="signal peptide" evidence="1">
    <location>
        <begin position="1"/>
        <end position="22"/>
    </location>
</feature>
<evidence type="ECO:0000313" key="2">
    <source>
        <dbReference type="EMBL" id="CAH0381817.1"/>
    </source>
</evidence>
<keyword evidence="3" id="KW-1185">Reference proteome</keyword>
<name>A0A9P0EZ19_BEMTA</name>
<dbReference type="OrthoDB" id="8192724at2759"/>
<dbReference type="KEGG" id="btab:109043128"/>
<evidence type="ECO:0000256" key="1">
    <source>
        <dbReference type="SAM" id="SignalP"/>
    </source>
</evidence>
<dbReference type="AlphaFoldDB" id="A0A9P0EZ19"/>
<reference evidence="2" key="1">
    <citation type="submission" date="2021-12" db="EMBL/GenBank/DDBJ databases">
        <authorList>
            <person name="King R."/>
        </authorList>
    </citation>
    <scope>NUCLEOTIDE SEQUENCE</scope>
</reference>
<sequence>MNPPGLISWVVFLACSLSVLDSAPAPGPEPAFTLPMPGAEEIALAAKPLQLDNEEDVDKLINYLTDLLSDNIPFDSGNPLFFMEIPEPIPPEESHLQANPWKRSRYYRRYPWKRQNGRDGYDSEMYLCTPSREDVFHLLVALHDVKGGNHKPLTFCNRKRPAKTVFTNIRFLGRK</sequence>
<accession>A0A9P0EZ19</accession>
<organism evidence="2 3">
    <name type="scientific">Bemisia tabaci</name>
    <name type="common">Sweetpotato whitefly</name>
    <name type="synonym">Aleurodes tabaci</name>
    <dbReference type="NCBI Taxonomy" id="7038"/>
    <lineage>
        <taxon>Eukaryota</taxon>
        <taxon>Metazoa</taxon>
        <taxon>Ecdysozoa</taxon>
        <taxon>Arthropoda</taxon>
        <taxon>Hexapoda</taxon>
        <taxon>Insecta</taxon>
        <taxon>Pterygota</taxon>
        <taxon>Neoptera</taxon>
        <taxon>Paraneoptera</taxon>
        <taxon>Hemiptera</taxon>
        <taxon>Sternorrhyncha</taxon>
        <taxon>Aleyrodoidea</taxon>
        <taxon>Aleyrodidae</taxon>
        <taxon>Aleyrodinae</taxon>
        <taxon>Bemisia</taxon>
    </lineage>
</organism>
<evidence type="ECO:0000313" key="3">
    <source>
        <dbReference type="Proteomes" id="UP001152759"/>
    </source>
</evidence>